<reference evidence="2" key="3">
    <citation type="journal article" date="2000" name="Genome Res.">
        <title>RIKEN integrated sequence analysis (RISA) system--384-format sequencing pipeline with 384 multicapillary sequencer.</title>
        <authorList>
            <person name="Shibata K."/>
            <person name="Itoh M."/>
            <person name="Aizawa K."/>
            <person name="Nagaoka S."/>
            <person name="Sasaki N."/>
            <person name="Carninci P."/>
            <person name="Konno H."/>
            <person name="Akiyama J."/>
            <person name="Nishi K."/>
            <person name="Kitsunai T."/>
            <person name="Tashiro H."/>
            <person name="Itoh M."/>
            <person name="Sumi N."/>
            <person name="Ishii Y."/>
            <person name="Nakamura S."/>
            <person name="Hazama M."/>
            <person name="Nishine T."/>
            <person name="Harada A."/>
            <person name="Yamamoto R."/>
            <person name="Matsumoto H."/>
            <person name="Sakaguchi S."/>
            <person name="Ikegami T."/>
            <person name="Kashiwagi K."/>
            <person name="Fujiwake S."/>
            <person name="Inoue K."/>
            <person name="Togawa Y."/>
            <person name="Izawa M."/>
            <person name="Ohara E."/>
            <person name="Watahiki M."/>
            <person name="Yoneda Y."/>
            <person name="Ishikawa T."/>
            <person name="Ozawa K."/>
            <person name="Tanaka T."/>
            <person name="Matsuura S."/>
            <person name="Kawai J."/>
            <person name="Okazaki Y."/>
            <person name="Muramatsu M."/>
            <person name="Inoue Y."/>
            <person name="Kira A."/>
            <person name="Hayashizaki Y."/>
        </authorList>
    </citation>
    <scope>NUCLEOTIDE SEQUENCE</scope>
    <source>
        <strain evidence="2">C57BL/6J</strain>
        <tissue evidence="2">Liver</tissue>
    </source>
</reference>
<proteinExistence type="evidence at transcript level"/>
<reference evidence="2" key="2">
    <citation type="journal article" date="2000" name="Genome Res.">
        <title>Normalization and subtraction of cap-trapper-selected cDNAs to prepare full-length cDNA libraries for rapid discovery of new genes.</title>
        <authorList>
            <person name="Carninci P."/>
            <person name="Shibata Y."/>
            <person name="Hayatsu N."/>
            <person name="Sugahara Y."/>
            <person name="Shibata K."/>
            <person name="Itoh M."/>
            <person name="Konno H."/>
            <person name="Okazaki Y."/>
            <person name="Muramatsu M."/>
            <person name="Hayashizaki Y."/>
        </authorList>
    </citation>
    <scope>NUCLEOTIDE SEQUENCE</scope>
    <source>
        <strain evidence="2">C57BL/6J</strain>
        <tissue evidence="2">Liver</tissue>
    </source>
</reference>
<reference evidence="2" key="5">
    <citation type="journal article" date="2001" name="Nature">
        <title>Functional annotation of a full-length mouse cDNA collection.</title>
        <authorList>
            <consortium name="The RIKEN Genome Exploration Research Group Phase II Team and the FANTOM Consortium"/>
        </authorList>
    </citation>
    <scope>NUCLEOTIDE SEQUENCE</scope>
    <source>
        <strain evidence="2">C57BL/6J</strain>
        <tissue evidence="2">Liver</tissue>
    </source>
</reference>
<dbReference type="MGI" id="MGI:1917084">
    <property type="gene designation" value="Rab43"/>
</dbReference>
<accession>Q9CY53</accession>
<reference evidence="2" key="7">
    <citation type="journal article" date="2005" name="Science">
        <title>The Transcriptional Landscape of the Mammalian Genome.</title>
        <authorList>
            <consortium name="The FANTOM Consortium"/>
            <consortium name="Riken Genome Exploration Research Group and Genome Science Group (Genome Network Project Core Group)"/>
        </authorList>
    </citation>
    <scope>NUCLEOTIDE SEQUENCE</scope>
    <source>
        <strain evidence="2">C57BL/6J</strain>
        <tissue evidence="2">Liver</tissue>
    </source>
</reference>
<feature type="non-terminal residue" evidence="2">
    <location>
        <position position="1"/>
    </location>
</feature>
<organism evidence="2">
    <name type="scientific">Mus musculus</name>
    <name type="common">Mouse</name>
    <dbReference type="NCBI Taxonomy" id="10090"/>
    <lineage>
        <taxon>Eukaryota</taxon>
        <taxon>Metazoa</taxon>
        <taxon>Chordata</taxon>
        <taxon>Craniata</taxon>
        <taxon>Vertebrata</taxon>
        <taxon>Euteleostomi</taxon>
        <taxon>Mammalia</taxon>
        <taxon>Eutheria</taxon>
        <taxon>Euarchontoglires</taxon>
        <taxon>Glires</taxon>
        <taxon>Rodentia</taxon>
        <taxon>Myomorpha</taxon>
        <taxon>Muroidea</taxon>
        <taxon>Muridae</taxon>
        <taxon>Murinae</taxon>
        <taxon>Mus</taxon>
        <taxon>Mus</taxon>
    </lineage>
</organism>
<sequence length="205" mass="21642">ESCGGPGGALPGGRSPRGSGAEVCGADGDGRSVRRAARSGAAAAPRSPAAGRLGHTDLGPRLSLAQAGPLRPRTPADHGGPWPRRSGRTLRFPVQAGVSGRRERGQDVRGAALQDRRLLGASGQHHRCRLHHEDAGDPGQAGQVTDLGHSWPGAVPDHHPELLPKCQWGYPCVRHQQEEHLLVSASLDRGCEEVRGFQHRAAADW</sequence>
<gene>
    <name evidence="3" type="primary">Rab43</name>
</gene>
<reference evidence="2" key="6">
    <citation type="journal article" date="2002" name="Nature">
        <title>Analysis of the mouse transcriptome based on functional annotation of 60,770 full-length cDNAs.</title>
        <authorList>
            <consortium name="The FANTOM Consortium and the RIKEN Genome Exploration Research Group Phase I and II Team"/>
        </authorList>
    </citation>
    <scope>NUCLEOTIDE SEQUENCE</scope>
    <source>
        <strain evidence="2">C57BL/6J</strain>
        <tissue evidence="2">Liver</tissue>
    </source>
</reference>
<feature type="compositionally biased region" description="Low complexity" evidence="1">
    <location>
        <begin position="38"/>
        <end position="52"/>
    </location>
</feature>
<protein>
    <submittedName>
        <fullName evidence="2">Uncharacterized protein</fullName>
    </submittedName>
</protein>
<feature type="region of interest" description="Disordered" evidence="1">
    <location>
        <begin position="1"/>
        <end position="109"/>
    </location>
</feature>
<evidence type="ECO:0000256" key="1">
    <source>
        <dbReference type="SAM" id="MobiDB-lite"/>
    </source>
</evidence>
<reference evidence="2" key="1">
    <citation type="journal article" date="1999" name="Methods Enzymol.">
        <title>High-efficiency full-length cDNA cloning.</title>
        <authorList>
            <person name="Carninci P."/>
            <person name="Hayashizaki Y."/>
        </authorList>
    </citation>
    <scope>NUCLEOTIDE SEQUENCE</scope>
    <source>
        <strain evidence="2">C57BL/6J</strain>
        <tissue evidence="2">Liver</tissue>
    </source>
</reference>
<reference evidence="2" key="4">
    <citation type="submission" date="2000-07" db="EMBL/GenBank/DDBJ databases">
        <authorList>
            <person name="Adachi J."/>
            <person name="Aizawa K."/>
            <person name="Akahira S."/>
            <person name="Akimura T."/>
            <person name="Arai A."/>
            <person name="Aono H."/>
            <person name="Arakawa T."/>
            <person name="Bono H."/>
            <person name="Carninci P."/>
            <person name="Fukuda S."/>
            <person name="Fukunishi Y."/>
            <person name="Furuno M."/>
            <person name="Hanagaki T."/>
            <person name="Hara A."/>
            <person name="Hayatsu N."/>
            <person name="Hiramoto K."/>
            <person name="Hiraoka T."/>
            <person name="Hori F."/>
            <person name="Imotani K."/>
            <person name="Ishii Y."/>
            <person name="Itoh M."/>
            <person name="Izawa M."/>
            <person name="Kasukawa T."/>
            <person name="Kato H."/>
            <person name="Kawai J."/>
            <person name="Kojima Y."/>
            <person name="Konno H."/>
            <person name="Kouda M."/>
            <person name="Koya S."/>
            <person name="Kurihara C."/>
            <person name="Matsuyama T."/>
            <person name="Miyazaki A."/>
            <person name="Nishi K."/>
            <person name="Nomura K."/>
            <person name="Numazaki R."/>
            <person name="Ohno M."/>
            <person name="Okazaki Y."/>
            <person name="Okido T."/>
            <person name="Owa C."/>
            <person name="Saito H."/>
            <person name="Saito R."/>
            <person name="Sakai C."/>
            <person name="Sakai K."/>
            <person name="Sano H."/>
            <person name="Sasaki D."/>
            <person name="Shibata K."/>
            <person name="Shibata Y."/>
            <person name="Shinagawa A."/>
            <person name="Shiraki T."/>
            <person name="Sogabe Y."/>
            <person name="Suzuki H."/>
            <person name="Tagami M."/>
            <person name="Tagawa A."/>
            <person name="Takahashi F."/>
            <person name="Tanaka T."/>
            <person name="Tejima Y."/>
            <person name="Toya T."/>
            <person name="Yamamura T."/>
            <person name="Yasunishi A."/>
            <person name="Yoshida K."/>
            <person name="Yoshino M."/>
            <person name="Muramatsu M."/>
            <person name="Hayashizaki Y."/>
        </authorList>
    </citation>
    <scope>NUCLEOTIDE SEQUENCE</scope>
    <source>
        <strain evidence="2">C57BL/6J</strain>
        <tissue evidence="2">Liver</tissue>
    </source>
</reference>
<feature type="compositionally biased region" description="Low complexity" evidence="1">
    <location>
        <begin position="12"/>
        <end position="21"/>
    </location>
</feature>
<evidence type="ECO:0000313" key="2">
    <source>
        <dbReference type="EMBL" id="BAB27238.2"/>
    </source>
</evidence>
<feature type="compositionally biased region" description="Gly residues" evidence="1">
    <location>
        <begin position="1"/>
        <end position="11"/>
    </location>
</feature>
<dbReference type="AlphaFoldDB" id="Q9CY53"/>
<evidence type="ECO:0000313" key="3">
    <source>
        <dbReference type="MGI" id="MGI:1917084"/>
    </source>
</evidence>
<dbReference type="EMBL" id="AK010874">
    <property type="protein sequence ID" value="BAB27238.2"/>
    <property type="molecule type" value="mRNA"/>
</dbReference>
<name>Q9CY53_MOUSE</name>
<dbReference type="AGR" id="MGI:1917084"/>
<reference evidence="2" key="8">
    <citation type="journal article" date="2005" name="Science">
        <title>Antisense Transcription in the Mammalian Transcriptome.</title>
        <authorList>
            <consortium name="RIKEN Genome Exploration Research Group and Genome Science Group (Genome Network Project Core Group) and the FANTOM Consortium"/>
        </authorList>
    </citation>
    <scope>NUCLEOTIDE SEQUENCE</scope>
    <source>
        <strain evidence="2">C57BL/6J</strain>
        <tissue evidence="2">Liver</tissue>
    </source>
</reference>